<feature type="compositionally biased region" description="Low complexity" evidence="1">
    <location>
        <begin position="613"/>
        <end position="622"/>
    </location>
</feature>
<dbReference type="GO" id="GO:0031267">
    <property type="term" value="F:small GTPase binding"/>
    <property type="evidence" value="ECO:0007669"/>
    <property type="project" value="TreeGrafter"/>
</dbReference>
<feature type="compositionally biased region" description="Basic and acidic residues" evidence="1">
    <location>
        <begin position="426"/>
        <end position="435"/>
    </location>
</feature>
<evidence type="ECO:0000313" key="3">
    <source>
        <dbReference type="EMBL" id="KAF9973815.1"/>
    </source>
</evidence>
<dbReference type="GO" id="GO:0005096">
    <property type="term" value="F:GTPase activator activity"/>
    <property type="evidence" value="ECO:0007669"/>
    <property type="project" value="TreeGrafter"/>
</dbReference>
<feature type="region of interest" description="Disordered" evidence="1">
    <location>
        <begin position="1"/>
        <end position="52"/>
    </location>
</feature>
<dbReference type="PROSITE" id="PS50086">
    <property type="entry name" value="TBC_RABGAP"/>
    <property type="match status" value="1"/>
</dbReference>
<gene>
    <name evidence="3" type="ORF">BGZ65_009056</name>
</gene>
<dbReference type="FunFam" id="1.10.472.80:FF:000008">
    <property type="entry name" value="TBC1 domain family member 10A"/>
    <property type="match status" value="1"/>
</dbReference>
<reference evidence="3" key="1">
    <citation type="journal article" date="2020" name="Fungal Divers.">
        <title>Resolving the Mortierellaceae phylogeny through synthesis of multi-gene phylogenetics and phylogenomics.</title>
        <authorList>
            <person name="Vandepol N."/>
            <person name="Liber J."/>
            <person name="Desiro A."/>
            <person name="Na H."/>
            <person name="Kennedy M."/>
            <person name="Barry K."/>
            <person name="Grigoriev I.V."/>
            <person name="Miller A.N."/>
            <person name="O'Donnell K."/>
            <person name="Stajich J.E."/>
            <person name="Bonito G."/>
        </authorList>
    </citation>
    <scope>NUCLEOTIDE SEQUENCE</scope>
    <source>
        <strain evidence="3">MES-2147</strain>
    </source>
</reference>
<dbReference type="SMART" id="SM00164">
    <property type="entry name" value="TBC"/>
    <property type="match status" value="1"/>
</dbReference>
<dbReference type="Gene3D" id="1.10.472.80">
    <property type="entry name" value="Ypt/Rab-GAP domain of gyp1p, domain 3"/>
    <property type="match status" value="1"/>
</dbReference>
<feature type="region of interest" description="Disordered" evidence="1">
    <location>
        <begin position="568"/>
        <end position="644"/>
    </location>
</feature>
<evidence type="ECO:0000259" key="2">
    <source>
        <dbReference type="PROSITE" id="PS50086"/>
    </source>
</evidence>
<dbReference type="InterPro" id="IPR000195">
    <property type="entry name" value="Rab-GAP-TBC_dom"/>
</dbReference>
<dbReference type="PANTHER" id="PTHR47219:SF9">
    <property type="entry name" value="GTPASE ACTIVATING PROTEIN AND CENTROSOME-ASSOCIATED, ISOFORM B"/>
    <property type="match status" value="1"/>
</dbReference>
<feature type="compositionally biased region" description="Polar residues" evidence="1">
    <location>
        <begin position="416"/>
        <end position="425"/>
    </location>
</feature>
<dbReference type="PANTHER" id="PTHR47219">
    <property type="entry name" value="RAB GTPASE-ACTIVATING PROTEIN 1-LIKE"/>
    <property type="match status" value="1"/>
</dbReference>
<accession>A0A9P6M7Z6</accession>
<sequence length="644" mass="71876">MDYSEGDDDEQDHNLQKQDPSPQKQDPSPQKQDPSPQKQVEEHGTGSSEMKPLVVVNDYGFILGRNGGDSTQIRQVSEARATTVSLIGDMTGRLDPNYLTEHERKRTTRKMQEQSREDELKWVHAMQQQPDQVKKSSKFKKLVRRGVPSSVRGRVWQFLANTNAYRKPGVFQELLTRGHIPIHDVIARDVDRCYPDHVHFRDGMGTGQEDLHSILKAYAHYKPSVGYCQGMGRLVGMMLMQMPVEEAFWLLVATIEGYLNEYFTPTLRQLRIDAQVFEQLLQSQDPRLAQHLNRNDVLPLMYMTQWFLTLFTMSLPWASVLRVWDVFYFDGVRTLYRTGLAVLQLCRQHLLDHCPSSSECMDYLLHIPLEILGPEALLEKTAYRIKLRKEVIERMSAFNAGEMDAKEGSTISLGSASVTTSNVESMQDRMSGKIDEDIEEEDEEVDIERKENHGKAETGSGLLTVTTTSPKITTNTTVITTTTTMTTLSKPSKGIQVAIQTPASSLSRIVTTVPSPTSPNADAGMIAGTTTANITPITPTETIHDYINNHNNSNHIYNARSNEKTTATAAGEGTGRKGSGDGQVLSHAEDEIARINEPEDSALEKELPELPRPRSQPSMSRSFATTTTTVSMSQAGAESLLSSS</sequence>
<dbReference type="SUPFAM" id="SSF47923">
    <property type="entry name" value="Ypt/Rab-GAP domain of gyp1p"/>
    <property type="match status" value="2"/>
</dbReference>
<dbReference type="OrthoDB" id="159449at2759"/>
<evidence type="ECO:0000313" key="4">
    <source>
        <dbReference type="Proteomes" id="UP000749646"/>
    </source>
</evidence>
<feature type="domain" description="Rab-GAP TBC" evidence="2">
    <location>
        <begin position="146"/>
        <end position="331"/>
    </location>
</feature>
<feature type="compositionally biased region" description="Polar residues" evidence="1">
    <location>
        <begin position="623"/>
        <end position="644"/>
    </location>
</feature>
<dbReference type="Proteomes" id="UP000749646">
    <property type="component" value="Unassembled WGS sequence"/>
</dbReference>
<dbReference type="InterPro" id="IPR035969">
    <property type="entry name" value="Rab-GAP_TBC_sf"/>
</dbReference>
<feature type="non-terminal residue" evidence="3">
    <location>
        <position position="644"/>
    </location>
</feature>
<name>A0A9P6M7Z6_9FUNG</name>
<feature type="compositionally biased region" description="Low complexity" evidence="1">
    <location>
        <begin position="17"/>
        <end position="38"/>
    </location>
</feature>
<proteinExistence type="predicted"/>
<dbReference type="InterPro" id="IPR050302">
    <property type="entry name" value="Rab_GAP_TBC_domain"/>
</dbReference>
<protein>
    <recommendedName>
        <fullName evidence="2">Rab-GAP TBC domain-containing protein</fullName>
    </recommendedName>
</protein>
<dbReference type="AlphaFoldDB" id="A0A9P6M7Z6"/>
<dbReference type="FunFam" id="1.10.8.270:FF:000016">
    <property type="entry name" value="TBC1 domain family member 2A"/>
    <property type="match status" value="1"/>
</dbReference>
<comment type="caution">
    <text evidence="3">The sequence shown here is derived from an EMBL/GenBank/DDBJ whole genome shotgun (WGS) entry which is preliminary data.</text>
</comment>
<feature type="compositionally biased region" description="Basic and acidic residues" evidence="1">
    <location>
        <begin position="587"/>
        <end position="612"/>
    </location>
</feature>
<feature type="region of interest" description="Disordered" evidence="1">
    <location>
        <begin position="416"/>
        <end position="440"/>
    </location>
</feature>
<organism evidence="3 4">
    <name type="scientific">Modicella reniformis</name>
    <dbReference type="NCBI Taxonomy" id="1440133"/>
    <lineage>
        <taxon>Eukaryota</taxon>
        <taxon>Fungi</taxon>
        <taxon>Fungi incertae sedis</taxon>
        <taxon>Mucoromycota</taxon>
        <taxon>Mortierellomycotina</taxon>
        <taxon>Mortierellomycetes</taxon>
        <taxon>Mortierellales</taxon>
        <taxon>Mortierellaceae</taxon>
        <taxon>Modicella</taxon>
    </lineage>
</organism>
<dbReference type="Gene3D" id="1.10.10.750">
    <property type="entry name" value="Ypt/Rab-GAP domain of gyp1p, domain 1"/>
    <property type="match status" value="1"/>
</dbReference>
<dbReference type="Pfam" id="PF00566">
    <property type="entry name" value="RabGAP-TBC"/>
    <property type="match status" value="1"/>
</dbReference>
<dbReference type="Gene3D" id="1.10.8.270">
    <property type="entry name" value="putative rabgap domain of human tbc1 domain family member 14 like domains"/>
    <property type="match status" value="1"/>
</dbReference>
<dbReference type="EMBL" id="JAAAHW010004502">
    <property type="protein sequence ID" value="KAF9973815.1"/>
    <property type="molecule type" value="Genomic_DNA"/>
</dbReference>
<evidence type="ECO:0000256" key="1">
    <source>
        <dbReference type="SAM" id="MobiDB-lite"/>
    </source>
</evidence>
<keyword evidence="4" id="KW-1185">Reference proteome</keyword>
<feature type="compositionally biased region" description="Acidic residues" evidence="1">
    <location>
        <begin position="1"/>
        <end position="11"/>
    </location>
</feature>